<dbReference type="InterPro" id="IPR008972">
    <property type="entry name" value="Cupredoxin"/>
</dbReference>
<protein>
    <recommendedName>
        <fullName evidence="5">EfeO-type cupredoxin-like domain-containing protein</fullName>
    </recommendedName>
</protein>
<name>A0A4Q4Z776_9ACTN</name>
<keyword evidence="2" id="KW-0732">Signal</keyword>
<gene>
    <name evidence="3" type="ORF">EKO23_18205</name>
</gene>
<dbReference type="Proteomes" id="UP000295198">
    <property type="component" value="Unassembled WGS sequence"/>
</dbReference>
<proteinExistence type="predicted"/>
<feature type="region of interest" description="Disordered" evidence="1">
    <location>
        <begin position="32"/>
        <end position="71"/>
    </location>
</feature>
<evidence type="ECO:0000313" key="4">
    <source>
        <dbReference type="Proteomes" id="UP000295198"/>
    </source>
</evidence>
<comment type="caution">
    <text evidence="3">The sequence shown here is derived from an EMBL/GenBank/DDBJ whole genome shotgun (WGS) entry which is preliminary data.</text>
</comment>
<evidence type="ECO:0008006" key="5">
    <source>
        <dbReference type="Google" id="ProtNLM"/>
    </source>
</evidence>
<sequence>MSEEYVVPRRRRWVAPAAALIVLTGALLAGCASAEDDSSPADPATSQESTPTDGGTGSPSAEPQGTVVDITFSGDSVTPNGERIDAEVGEPLTLDITADKPGELHVHSTPEQEVAYDAGTSTHQVTFDQPGIVDIESHHLDKVVVQVEVR</sequence>
<organism evidence="3 4">
    <name type="scientific">Nocardioides guangzhouensis</name>
    <dbReference type="NCBI Taxonomy" id="2497878"/>
    <lineage>
        <taxon>Bacteria</taxon>
        <taxon>Bacillati</taxon>
        <taxon>Actinomycetota</taxon>
        <taxon>Actinomycetes</taxon>
        <taxon>Propionibacteriales</taxon>
        <taxon>Nocardioidaceae</taxon>
        <taxon>Nocardioides</taxon>
    </lineage>
</organism>
<dbReference type="SUPFAM" id="SSF49503">
    <property type="entry name" value="Cupredoxins"/>
    <property type="match status" value="1"/>
</dbReference>
<evidence type="ECO:0000256" key="2">
    <source>
        <dbReference type="SAM" id="SignalP"/>
    </source>
</evidence>
<keyword evidence="4" id="KW-1185">Reference proteome</keyword>
<dbReference type="EMBL" id="SDKM01000030">
    <property type="protein sequence ID" value="RYP83690.1"/>
    <property type="molecule type" value="Genomic_DNA"/>
</dbReference>
<evidence type="ECO:0000313" key="3">
    <source>
        <dbReference type="EMBL" id="RYP83690.1"/>
    </source>
</evidence>
<dbReference type="RefSeq" id="WP_134719553.1">
    <property type="nucleotide sequence ID" value="NZ_SDKM01000030.1"/>
</dbReference>
<accession>A0A4Q4Z776</accession>
<dbReference type="OrthoDB" id="3748691at2"/>
<dbReference type="AlphaFoldDB" id="A0A4Q4Z776"/>
<evidence type="ECO:0000256" key="1">
    <source>
        <dbReference type="SAM" id="MobiDB-lite"/>
    </source>
</evidence>
<feature type="compositionally biased region" description="Polar residues" evidence="1">
    <location>
        <begin position="44"/>
        <end position="63"/>
    </location>
</feature>
<feature type="signal peptide" evidence="2">
    <location>
        <begin position="1"/>
        <end position="34"/>
    </location>
</feature>
<feature type="chain" id="PRO_5020815890" description="EfeO-type cupredoxin-like domain-containing protein" evidence="2">
    <location>
        <begin position="35"/>
        <end position="150"/>
    </location>
</feature>
<reference evidence="3 4" key="1">
    <citation type="submission" date="2019-01" db="EMBL/GenBank/DDBJ databases">
        <title>Nocardioides guangzhouensis sp. nov., an actinobacterium isolated from soil.</title>
        <authorList>
            <person name="Fu Y."/>
            <person name="Cai Y."/>
            <person name="Lin Z."/>
            <person name="Chen P."/>
        </authorList>
    </citation>
    <scope>NUCLEOTIDE SEQUENCE [LARGE SCALE GENOMIC DNA]</scope>
    <source>
        <strain evidence="3 4">130</strain>
    </source>
</reference>